<dbReference type="SUPFAM" id="SSF56507">
    <property type="entry name" value="Methionine synthase activation domain-like"/>
    <property type="match status" value="1"/>
</dbReference>
<dbReference type="PROSITE" id="PS51337">
    <property type="entry name" value="B12_BINDING_NTER"/>
    <property type="match status" value="1"/>
</dbReference>
<dbReference type="Gene3D" id="1.10.288.10">
    <property type="entry name" value="Cobalamin-dependent Methionine Synthase, domain 2"/>
    <property type="match status" value="1"/>
</dbReference>
<dbReference type="InterPro" id="IPR033706">
    <property type="entry name" value="Met_synthase_B12-bd"/>
</dbReference>
<evidence type="ECO:0000259" key="13">
    <source>
        <dbReference type="PROSITE" id="PS51337"/>
    </source>
</evidence>
<organism evidence="14 15">
    <name type="scientific">Kordiimonas lipolytica</name>
    <dbReference type="NCBI Taxonomy" id="1662421"/>
    <lineage>
        <taxon>Bacteria</taxon>
        <taxon>Pseudomonadati</taxon>
        <taxon>Pseudomonadota</taxon>
        <taxon>Alphaproteobacteria</taxon>
        <taxon>Kordiimonadales</taxon>
        <taxon>Kordiimonadaceae</taxon>
        <taxon>Kordiimonas</taxon>
    </lineage>
</organism>
<dbReference type="Proteomes" id="UP001595776">
    <property type="component" value="Unassembled WGS sequence"/>
</dbReference>
<keyword evidence="9" id="KW-0486">Methionine biosynthesis</keyword>
<keyword evidence="3 9" id="KW-0846">Cobalamin</keyword>
<gene>
    <name evidence="14" type="primary">metH</name>
    <name evidence="14" type="ORF">ACFO5Q_06665</name>
</gene>
<keyword evidence="15" id="KW-1185">Reference proteome</keyword>
<evidence type="ECO:0000256" key="5">
    <source>
        <dbReference type="ARBA" id="ARBA00022723"/>
    </source>
</evidence>
<dbReference type="InterPro" id="IPR003759">
    <property type="entry name" value="Cbl-bd_cap"/>
</dbReference>
<dbReference type="PIRSF" id="PIRSF000381">
    <property type="entry name" value="MetH"/>
    <property type="match status" value="1"/>
</dbReference>
<dbReference type="NCBIfam" id="NF007024">
    <property type="entry name" value="PRK09490.1"/>
    <property type="match status" value="1"/>
</dbReference>
<dbReference type="Gene3D" id="3.20.20.20">
    <property type="entry name" value="Dihydropteroate synthase-like"/>
    <property type="match status" value="1"/>
</dbReference>
<keyword evidence="6" id="KW-0677">Repeat</keyword>
<accession>A0ABV8U8T3</accession>
<evidence type="ECO:0000313" key="14">
    <source>
        <dbReference type="EMBL" id="MFC4347525.1"/>
    </source>
</evidence>
<evidence type="ECO:0000256" key="2">
    <source>
        <dbReference type="ARBA" id="ARBA00022603"/>
    </source>
</evidence>
<dbReference type="InterPro" id="IPR050554">
    <property type="entry name" value="Met_Synthase/Corrinoid"/>
</dbReference>
<dbReference type="InterPro" id="IPR006158">
    <property type="entry name" value="Cobalamin-bd"/>
</dbReference>
<dbReference type="Gene3D" id="1.10.1240.10">
    <property type="entry name" value="Methionine synthase domain"/>
    <property type="match status" value="1"/>
</dbReference>
<protein>
    <recommendedName>
        <fullName evidence="8 9">Methionine synthase</fullName>
        <ecNumber evidence="8 9">2.1.1.13</ecNumber>
    </recommendedName>
    <alternativeName>
        <fullName evidence="9">5-methyltetrahydrofolate--homocysteine methyltransferase</fullName>
    </alternativeName>
</protein>
<dbReference type="InterPro" id="IPR011822">
    <property type="entry name" value="MetH"/>
</dbReference>
<comment type="catalytic activity">
    <reaction evidence="9">
        <text>(6S)-5-methyl-5,6,7,8-tetrahydrofolate + L-homocysteine = (6S)-5,6,7,8-tetrahydrofolate + L-methionine</text>
        <dbReference type="Rhea" id="RHEA:11172"/>
        <dbReference type="ChEBI" id="CHEBI:18608"/>
        <dbReference type="ChEBI" id="CHEBI:57453"/>
        <dbReference type="ChEBI" id="CHEBI:57844"/>
        <dbReference type="ChEBI" id="CHEBI:58199"/>
        <dbReference type="EC" id="2.1.1.13"/>
    </reaction>
</comment>
<evidence type="ECO:0000259" key="12">
    <source>
        <dbReference type="PROSITE" id="PS51332"/>
    </source>
</evidence>
<dbReference type="Pfam" id="PF00809">
    <property type="entry name" value="Pterin_bind"/>
    <property type="match status" value="1"/>
</dbReference>
<dbReference type="SMART" id="SM01018">
    <property type="entry name" value="B12-binding_2"/>
    <property type="match status" value="1"/>
</dbReference>
<keyword evidence="4 9" id="KW-0808">Transferase</keyword>
<dbReference type="PROSITE" id="PS50972">
    <property type="entry name" value="PTERIN_BINDING"/>
    <property type="match status" value="1"/>
</dbReference>
<dbReference type="RefSeq" id="WP_068153250.1">
    <property type="nucleotide sequence ID" value="NZ_JBHSCR010000003.1"/>
</dbReference>
<evidence type="ECO:0000256" key="7">
    <source>
        <dbReference type="ARBA" id="ARBA00023285"/>
    </source>
</evidence>
<dbReference type="Gene3D" id="3.40.50.280">
    <property type="entry name" value="Cobalamin-binding domain"/>
    <property type="match status" value="1"/>
</dbReference>
<dbReference type="NCBIfam" id="TIGR02082">
    <property type="entry name" value="metH"/>
    <property type="match status" value="1"/>
</dbReference>
<dbReference type="SUPFAM" id="SSF52242">
    <property type="entry name" value="Cobalamin (vitamin B12)-binding domain"/>
    <property type="match status" value="1"/>
</dbReference>
<feature type="domain" description="B12-binding N-terminal" evidence="13">
    <location>
        <begin position="300"/>
        <end position="394"/>
    </location>
</feature>
<comment type="caution">
    <text evidence="14">The sequence shown here is derived from an EMBL/GenBank/DDBJ whole genome shotgun (WGS) entry which is preliminary data.</text>
</comment>
<dbReference type="Pfam" id="PF02310">
    <property type="entry name" value="B12-binding"/>
    <property type="match status" value="1"/>
</dbReference>
<feature type="domain" description="Pterin-binding" evidence="10">
    <location>
        <begin position="8"/>
        <end position="273"/>
    </location>
</feature>
<dbReference type="SUPFAM" id="SSF47644">
    <property type="entry name" value="Methionine synthase domain"/>
    <property type="match status" value="1"/>
</dbReference>
<dbReference type="InterPro" id="IPR036594">
    <property type="entry name" value="Meth_synthase_dom"/>
</dbReference>
<dbReference type="PROSITE" id="PS50974">
    <property type="entry name" value="ADOMET_ACTIVATION"/>
    <property type="match status" value="1"/>
</dbReference>
<dbReference type="PROSITE" id="PS51332">
    <property type="entry name" value="B12_BINDING"/>
    <property type="match status" value="1"/>
</dbReference>
<evidence type="ECO:0000256" key="9">
    <source>
        <dbReference type="PIRNR" id="PIRNR000381"/>
    </source>
</evidence>
<dbReference type="InterPro" id="IPR011005">
    <property type="entry name" value="Dihydropteroate_synth-like_sf"/>
</dbReference>
<dbReference type="Gene3D" id="3.10.196.10">
    <property type="entry name" value="Vitamin B12-dependent methionine synthase, activation domain"/>
    <property type="match status" value="1"/>
</dbReference>
<dbReference type="Pfam" id="PF02965">
    <property type="entry name" value="Met_synt_B12"/>
    <property type="match status" value="1"/>
</dbReference>
<evidence type="ECO:0000256" key="1">
    <source>
        <dbReference type="ARBA" id="ARBA00010398"/>
    </source>
</evidence>
<keyword evidence="9" id="KW-0028">Amino-acid biosynthesis</keyword>
<dbReference type="InterPro" id="IPR036724">
    <property type="entry name" value="Cobalamin-bd_sf"/>
</dbReference>
<dbReference type="EC" id="2.1.1.13" evidence="8 9"/>
<comment type="domain">
    <text evidence="9">Modular enzyme with four functionally distinct domains. The isolated Hcy-binding domain catalyzes methyl transfer from free methylcobalamin to homocysteine. The Hcy-binding domain in association with the pterin-binding domain catalyzes the methylation of cob(I)alamin by methyltetrahydrofolate and the methylation of homocysteine. The B12-binding domain binds the cofactor. The AdoMet activation domain binds S-adenosyl-L-methionine. Under aerobic conditions cob(I)alamin can be converted to inactive cob(II)alamin. Reductive methylation by S-adenosyl-L-methionine and flavodoxin regenerates methylcobalamin.</text>
</comment>
<evidence type="ECO:0000256" key="6">
    <source>
        <dbReference type="ARBA" id="ARBA00022737"/>
    </source>
</evidence>
<comment type="function">
    <text evidence="9">Catalyzes the transfer of a methyl group from methyl-cobalamin to homocysteine, yielding enzyme-bound cob(I)alamin and methionine. Subsequently, remethylates the cofactor using methyltetrahydrofolate.</text>
</comment>
<keyword evidence="7 9" id="KW-0170">Cobalt</keyword>
<dbReference type="PANTHER" id="PTHR45833">
    <property type="entry name" value="METHIONINE SYNTHASE"/>
    <property type="match status" value="1"/>
</dbReference>
<dbReference type="CDD" id="cd02069">
    <property type="entry name" value="methionine_synthase_B12_BD"/>
    <property type="match status" value="1"/>
</dbReference>
<comment type="cofactor">
    <cofactor evidence="9">
        <name>methylcob(III)alamin</name>
        <dbReference type="ChEBI" id="CHEBI:28115"/>
    </cofactor>
</comment>
<comment type="pathway">
    <text evidence="9">Amino-acid biosynthesis; L-methionine biosynthesis via de novo pathway; L-methionine from L-homocysteine (MetH route): step 1/1.</text>
</comment>
<keyword evidence="9" id="KW-0862">Zinc</keyword>
<evidence type="ECO:0000259" key="10">
    <source>
        <dbReference type="PROSITE" id="PS50972"/>
    </source>
</evidence>
<dbReference type="Pfam" id="PF02607">
    <property type="entry name" value="B12-binding_2"/>
    <property type="match status" value="1"/>
</dbReference>
<keyword evidence="5 9" id="KW-0479">Metal-binding</keyword>
<sequence length="876" mass="96998">MSKPTAQFINVGERTNVAGSAKFKKLIFEGNYEEAVSIARHQVEGGAQIIDINFDDAMLDAEEAMETFLKLIAAEPDIARVPVMIDSSKWSVIETGLKCVQGKAVVNSISMKEGKEPFVAQAKRIMRYGAAVVVMAFDEKGQADSIDRKYEICKKSYDILVNEVGFPPEDIIFDPNIFAVATGIEEHDNYGVDFIEATRLIKKNLPHAKVSGGVSNVSFSFRGNNPVREAMHSVFLYHAIKAGMDMGIVNAGQLTVYSDIPDDLRERVEDVILNRRPDATERLLEIADDYKGQGAKARVEDLSWREQPVAKRLEHALVKGIADYIEEDTEEARQQFDRPIQVIEGPLMDGMNVVGDLFGAGEMFLPQVVKSARVMKQSVAYLQPFIEAEKEEGSKAKGRIVMATVKGDVHDIGKNIVGVVLQCNNFEVIDLGVMVPWADILKAANDHDADMIGLSGLITPSLDEMVTVASEMKRAKFDMPLLIGGATTSRVHTAVKIAPEYDGPVTHVLDASRAVGVASQLVSEDGKAAFVEKTKAEYDEIVRKRLAKPKSDRLVGLEDARKNKATPDFDAFTPVRPSFTGTRVFDDFPLEDLIERIDWTPFFRTWELAGTYPAILEDDVVGESARSLLADAEAMLKTIVEEKWLTAKGVVGFWPANADGDDVVLYTGDNRNEELSRVHFLRQQIQKREGRANDCLADFIAPEGTKPDWMGGFVVTAGHGIEPHLARFQANHDDYSDIMLKALADRLAEAFAEKMHELVRTELWGFAADEDLTNEEIIKERYTSIRPAPGYPACPDHSEKPELFRLLDATNATGVELTESFAMTPTAAVSGYYFAHPDAHYFGVGKIGEDQLADYAKRRGVDIEQAARWLRPNLAD</sequence>
<dbReference type="InterPro" id="IPR037010">
    <property type="entry name" value="VitB12-dep_Met_synth_activ_sf"/>
</dbReference>
<dbReference type="PANTHER" id="PTHR45833:SF1">
    <property type="entry name" value="METHIONINE SYNTHASE"/>
    <property type="match status" value="1"/>
</dbReference>
<keyword evidence="9" id="KW-0949">S-adenosyl-L-methionine</keyword>
<reference evidence="15" key="1">
    <citation type="journal article" date="2019" name="Int. J. Syst. Evol. Microbiol.">
        <title>The Global Catalogue of Microorganisms (GCM) 10K type strain sequencing project: providing services to taxonomists for standard genome sequencing and annotation.</title>
        <authorList>
            <consortium name="The Broad Institute Genomics Platform"/>
            <consortium name="The Broad Institute Genome Sequencing Center for Infectious Disease"/>
            <person name="Wu L."/>
            <person name="Ma J."/>
        </authorList>
    </citation>
    <scope>NUCLEOTIDE SEQUENCE [LARGE SCALE GENOMIC DNA]</scope>
    <source>
        <strain evidence="15">CGMCC 1.15304</strain>
    </source>
</reference>
<name>A0ABV8U8T3_9PROT</name>
<dbReference type="GO" id="GO:0032259">
    <property type="term" value="P:methylation"/>
    <property type="evidence" value="ECO:0007669"/>
    <property type="project" value="UniProtKB-KW"/>
</dbReference>
<evidence type="ECO:0000256" key="3">
    <source>
        <dbReference type="ARBA" id="ARBA00022628"/>
    </source>
</evidence>
<comment type="cofactor">
    <cofactor evidence="9">
        <name>Zn(2+)</name>
        <dbReference type="ChEBI" id="CHEBI:29105"/>
    </cofactor>
</comment>
<dbReference type="GO" id="GO:0008705">
    <property type="term" value="F:methionine synthase activity"/>
    <property type="evidence" value="ECO:0007669"/>
    <property type="project" value="UniProtKB-EC"/>
</dbReference>
<evidence type="ECO:0000256" key="8">
    <source>
        <dbReference type="NCBIfam" id="TIGR02082"/>
    </source>
</evidence>
<keyword evidence="2 9" id="KW-0489">Methyltransferase</keyword>
<feature type="domain" description="AdoMet activation" evidence="11">
    <location>
        <begin position="548"/>
        <end position="876"/>
    </location>
</feature>
<dbReference type="InterPro" id="IPR004223">
    <property type="entry name" value="VitB12-dep_Met_synth_activ_dom"/>
</dbReference>
<dbReference type="EMBL" id="JBHSCR010000003">
    <property type="protein sequence ID" value="MFC4347525.1"/>
    <property type="molecule type" value="Genomic_DNA"/>
</dbReference>
<dbReference type="SUPFAM" id="SSF51717">
    <property type="entry name" value="Dihydropteroate synthetase-like"/>
    <property type="match status" value="1"/>
</dbReference>
<dbReference type="CDD" id="cd00740">
    <property type="entry name" value="MeTr"/>
    <property type="match status" value="1"/>
</dbReference>
<feature type="domain" description="B12-binding" evidence="12">
    <location>
        <begin position="397"/>
        <end position="532"/>
    </location>
</feature>
<evidence type="ECO:0000313" key="15">
    <source>
        <dbReference type="Proteomes" id="UP001595776"/>
    </source>
</evidence>
<evidence type="ECO:0000256" key="4">
    <source>
        <dbReference type="ARBA" id="ARBA00022679"/>
    </source>
</evidence>
<proteinExistence type="inferred from homology"/>
<evidence type="ECO:0000259" key="11">
    <source>
        <dbReference type="PROSITE" id="PS50974"/>
    </source>
</evidence>
<dbReference type="InterPro" id="IPR000489">
    <property type="entry name" value="Pterin-binding_dom"/>
</dbReference>
<comment type="similarity">
    <text evidence="1">Belongs to the vitamin-B12 dependent methionine synthase family.</text>
</comment>